<dbReference type="GO" id="GO:0019543">
    <property type="term" value="P:propionate catabolic process"/>
    <property type="evidence" value="ECO:0007669"/>
    <property type="project" value="TreeGrafter"/>
</dbReference>
<dbReference type="GO" id="GO:0030145">
    <property type="term" value="F:manganese ion binding"/>
    <property type="evidence" value="ECO:0007669"/>
    <property type="project" value="TreeGrafter"/>
</dbReference>
<accession>R7UHF5</accession>
<dbReference type="Gene3D" id="3.90.228.20">
    <property type="match status" value="1"/>
</dbReference>
<dbReference type="GO" id="GO:0033993">
    <property type="term" value="P:response to lipid"/>
    <property type="evidence" value="ECO:0007669"/>
    <property type="project" value="TreeGrafter"/>
</dbReference>
<dbReference type="GO" id="GO:0042594">
    <property type="term" value="P:response to starvation"/>
    <property type="evidence" value="ECO:0007669"/>
    <property type="project" value="TreeGrafter"/>
</dbReference>
<dbReference type="InterPro" id="IPR013035">
    <property type="entry name" value="PEP_carboxykinase_C"/>
</dbReference>
<dbReference type="GO" id="GO:0005525">
    <property type="term" value="F:GTP binding"/>
    <property type="evidence" value="ECO:0007669"/>
    <property type="project" value="InterPro"/>
</dbReference>
<dbReference type="STRING" id="283909.R7UHF5"/>
<protein>
    <recommendedName>
        <fullName evidence="1">Phosphoenolpyruvate carboxykinase C-terminal P-loop domain-containing protein</fullName>
    </recommendedName>
</protein>
<dbReference type="GO" id="GO:0071333">
    <property type="term" value="P:cellular response to glucose stimulus"/>
    <property type="evidence" value="ECO:0007669"/>
    <property type="project" value="TreeGrafter"/>
</dbReference>
<evidence type="ECO:0000313" key="3">
    <source>
        <dbReference type="EnsemblMetazoa" id="CapteP92348"/>
    </source>
</evidence>
<evidence type="ECO:0000313" key="4">
    <source>
        <dbReference type="Proteomes" id="UP000014760"/>
    </source>
</evidence>
<dbReference type="InterPro" id="IPR008209">
    <property type="entry name" value="PEP_carboxykinase_GTP"/>
</dbReference>
<sequence>GKQIMHDPMAMRPFVGYNFGDYLQHWSDLNKPERQMPKIFHVNWFRLNDNGKFVWPGFGDNIRVLDWICRRVNGEDIAVPSAIGQLPVEGSLNLKGLNVSWEENFSLPKKYWVEDIEETKSFLQAQVGCDLPLTISNEVAKQEERIRLM</sequence>
<dbReference type="AlphaFoldDB" id="R7UHF5"/>
<evidence type="ECO:0000259" key="1">
    <source>
        <dbReference type="Pfam" id="PF00821"/>
    </source>
</evidence>
<dbReference type="GO" id="GO:0005829">
    <property type="term" value="C:cytosol"/>
    <property type="evidence" value="ECO:0007669"/>
    <property type="project" value="TreeGrafter"/>
</dbReference>
<organism evidence="2">
    <name type="scientific">Capitella teleta</name>
    <name type="common">Polychaete worm</name>
    <dbReference type="NCBI Taxonomy" id="283909"/>
    <lineage>
        <taxon>Eukaryota</taxon>
        <taxon>Metazoa</taxon>
        <taxon>Spiralia</taxon>
        <taxon>Lophotrochozoa</taxon>
        <taxon>Annelida</taxon>
        <taxon>Polychaeta</taxon>
        <taxon>Sedentaria</taxon>
        <taxon>Scolecida</taxon>
        <taxon>Capitellidae</taxon>
        <taxon>Capitella</taxon>
    </lineage>
</organism>
<keyword evidence="4" id="KW-1185">Reference proteome</keyword>
<reference evidence="3" key="3">
    <citation type="submission" date="2015-06" db="UniProtKB">
        <authorList>
            <consortium name="EnsemblMetazoa"/>
        </authorList>
    </citation>
    <scope>IDENTIFICATION</scope>
</reference>
<dbReference type="Pfam" id="PF00821">
    <property type="entry name" value="PEPCK_GTP"/>
    <property type="match status" value="1"/>
</dbReference>
<dbReference type="SUPFAM" id="SSF53795">
    <property type="entry name" value="PEP carboxykinase-like"/>
    <property type="match status" value="1"/>
</dbReference>
<proteinExistence type="predicted"/>
<reference evidence="4" key="1">
    <citation type="submission" date="2012-12" db="EMBL/GenBank/DDBJ databases">
        <authorList>
            <person name="Hellsten U."/>
            <person name="Grimwood J."/>
            <person name="Chapman J.A."/>
            <person name="Shapiro H."/>
            <person name="Aerts A."/>
            <person name="Otillar R.P."/>
            <person name="Terry A.Y."/>
            <person name="Boore J.L."/>
            <person name="Simakov O."/>
            <person name="Marletaz F."/>
            <person name="Cho S.-J."/>
            <person name="Edsinger-Gonzales E."/>
            <person name="Havlak P."/>
            <person name="Kuo D.-H."/>
            <person name="Larsson T."/>
            <person name="Lv J."/>
            <person name="Arendt D."/>
            <person name="Savage R."/>
            <person name="Osoegawa K."/>
            <person name="de Jong P."/>
            <person name="Lindberg D.R."/>
            <person name="Seaver E.C."/>
            <person name="Weisblat D.A."/>
            <person name="Putnam N.H."/>
            <person name="Grigoriev I.V."/>
            <person name="Rokhsar D.S."/>
        </authorList>
    </citation>
    <scope>NUCLEOTIDE SEQUENCE</scope>
    <source>
        <strain evidence="4">I ESC-2004</strain>
    </source>
</reference>
<dbReference type="InterPro" id="IPR035077">
    <property type="entry name" value="PEP_carboxykinase_GTP_C"/>
</dbReference>
<dbReference type="GO" id="GO:0046327">
    <property type="term" value="P:glycerol biosynthetic process from pyruvate"/>
    <property type="evidence" value="ECO:0007669"/>
    <property type="project" value="TreeGrafter"/>
</dbReference>
<dbReference type="GO" id="GO:0006107">
    <property type="term" value="P:oxaloacetate metabolic process"/>
    <property type="evidence" value="ECO:0007669"/>
    <property type="project" value="TreeGrafter"/>
</dbReference>
<reference evidence="2 4" key="2">
    <citation type="journal article" date="2013" name="Nature">
        <title>Insights into bilaterian evolution from three spiralian genomes.</title>
        <authorList>
            <person name="Simakov O."/>
            <person name="Marletaz F."/>
            <person name="Cho S.J."/>
            <person name="Edsinger-Gonzales E."/>
            <person name="Havlak P."/>
            <person name="Hellsten U."/>
            <person name="Kuo D.H."/>
            <person name="Larsson T."/>
            <person name="Lv J."/>
            <person name="Arendt D."/>
            <person name="Savage R."/>
            <person name="Osoegawa K."/>
            <person name="de Jong P."/>
            <person name="Grimwood J."/>
            <person name="Chapman J.A."/>
            <person name="Shapiro H."/>
            <person name="Aerts A."/>
            <person name="Otillar R.P."/>
            <person name="Terry A.Y."/>
            <person name="Boore J.L."/>
            <person name="Grigoriev I.V."/>
            <person name="Lindberg D.R."/>
            <person name="Seaver E.C."/>
            <person name="Weisblat D.A."/>
            <person name="Putnam N.H."/>
            <person name="Rokhsar D.S."/>
        </authorList>
    </citation>
    <scope>NUCLEOTIDE SEQUENCE</scope>
    <source>
        <strain evidence="2 4">I ESC-2004</strain>
    </source>
</reference>
<dbReference type="PANTHER" id="PTHR11561:SF0">
    <property type="entry name" value="PHOSPHOENOLPYRUVATE CARBOXYKINASE [GTP]-RELATED"/>
    <property type="match status" value="1"/>
</dbReference>
<dbReference type="GO" id="GO:0004613">
    <property type="term" value="F:phosphoenolpyruvate carboxykinase (GTP) activity"/>
    <property type="evidence" value="ECO:0007669"/>
    <property type="project" value="TreeGrafter"/>
</dbReference>
<dbReference type="EMBL" id="KB301042">
    <property type="protein sequence ID" value="ELU05974.1"/>
    <property type="molecule type" value="Genomic_DNA"/>
</dbReference>
<feature type="domain" description="Phosphoenolpyruvate carboxykinase C-terminal P-loop" evidence="1">
    <location>
        <begin position="2"/>
        <end position="145"/>
    </location>
</feature>
<dbReference type="OrthoDB" id="5841594at2759"/>
<dbReference type="GO" id="GO:0006094">
    <property type="term" value="P:gluconeogenesis"/>
    <property type="evidence" value="ECO:0007669"/>
    <property type="project" value="InterPro"/>
</dbReference>
<dbReference type="OMA" id="MFRRIEG"/>
<dbReference type="Proteomes" id="UP000014760">
    <property type="component" value="Unassembled WGS sequence"/>
</dbReference>
<dbReference type="EMBL" id="AMQN01043855">
    <property type="status" value="NOT_ANNOTATED_CDS"/>
    <property type="molecule type" value="Genomic_DNA"/>
</dbReference>
<dbReference type="EnsemblMetazoa" id="CapteT92348">
    <property type="protein sequence ID" value="CapteP92348"/>
    <property type="gene ID" value="CapteG92348"/>
</dbReference>
<evidence type="ECO:0000313" key="2">
    <source>
        <dbReference type="EMBL" id="ELU05974.1"/>
    </source>
</evidence>
<gene>
    <name evidence="2" type="ORF">CAPTEDRAFT_92348</name>
</gene>
<name>R7UHF5_CAPTE</name>
<feature type="non-terminal residue" evidence="2">
    <location>
        <position position="1"/>
    </location>
</feature>
<dbReference type="PANTHER" id="PTHR11561">
    <property type="entry name" value="PHOSPHOENOLPYRUVATE CARBOXYKINASE"/>
    <property type="match status" value="1"/>
</dbReference>
<dbReference type="HOGENOM" id="CLU_094133_1_0_1"/>